<evidence type="ECO:0000256" key="1">
    <source>
        <dbReference type="ARBA" id="ARBA00022964"/>
    </source>
</evidence>
<sequence>MGLSNAELDDFARSMARAEGRDSQEVTEENLVVSSTEAHWVQTGSPSQIGLLLRIPARAFEFFLQKIPAGEASDLHRHVHESVHFVLHGSGRSEIGDQGVQWNTGDFVYTPPWVWHRHYADDGLDVEMIVIENSRLLAALDATQRETLGNITFAQAFGSRGTRSADR</sequence>
<dbReference type="AlphaFoldDB" id="A0A064CF22"/>
<keyword evidence="5" id="KW-1185">Reference proteome</keyword>
<reference evidence="4" key="1">
    <citation type="submission" date="2014-05" db="EMBL/GenBank/DDBJ databases">
        <title>Genome sequence of Mycobacterium aromaticivorans strain JS19b1T (= DSM 45407T).</title>
        <authorList>
            <person name="Kwak Y."/>
            <person name="Park G.-S."/>
            <person name="Li Q.X."/>
            <person name="Lee S.-E."/>
            <person name="Shin J.-H."/>
        </authorList>
    </citation>
    <scope>NUCLEOTIDE SEQUENCE [LARGE SCALE GENOMIC DNA]</scope>
    <source>
        <strain evidence="4">JS19b1</strain>
    </source>
</reference>
<feature type="domain" description="Cupin type-2" evidence="3">
    <location>
        <begin position="64"/>
        <end position="131"/>
    </location>
</feature>
<evidence type="ECO:0000259" key="3">
    <source>
        <dbReference type="Pfam" id="PF07883"/>
    </source>
</evidence>
<comment type="caution">
    <text evidence="4">The sequence shown here is derived from an EMBL/GenBank/DDBJ whole genome shotgun (WGS) entry which is preliminary data.</text>
</comment>
<dbReference type="eggNOG" id="COG3435">
    <property type="taxonomic scope" value="Bacteria"/>
</dbReference>
<name>A0A064CF22_9MYCO</name>
<dbReference type="EMBL" id="JALN02000002">
    <property type="protein sequence ID" value="KDE97308.1"/>
    <property type="molecule type" value="Genomic_DNA"/>
</dbReference>
<organism evidence="4 5">
    <name type="scientific">Mycolicibacterium aromaticivorans JS19b1 = JCM 16368</name>
    <dbReference type="NCBI Taxonomy" id="1440774"/>
    <lineage>
        <taxon>Bacteria</taxon>
        <taxon>Bacillati</taxon>
        <taxon>Actinomycetota</taxon>
        <taxon>Actinomycetes</taxon>
        <taxon>Mycobacteriales</taxon>
        <taxon>Mycobacteriaceae</taxon>
        <taxon>Mycolicibacterium</taxon>
    </lineage>
</organism>
<dbReference type="GO" id="GO:0051213">
    <property type="term" value="F:dioxygenase activity"/>
    <property type="evidence" value="ECO:0007669"/>
    <property type="project" value="UniProtKB-KW"/>
</dbReference>
<dbReference type="STRING" id="1440774.Y900_029060"/>
<dbReference type="Pfam" id="PF07883">
    <property type="entry name" value="Cupin_2"/>
    <property type="match status" value="1"/>
</dbReference>
<gene>
    <name evidence="4" type="ORF">Y900_029060</name>
</gene>
<keyword evidence="2" id="KW-0560">Oxidoreductase</keyword>
<dbReference type="OrthoDB" id="285029at2"/>
<evidence type="ECO:0000256" key="2">
    <source>
        <dbReference type="ARBA" id="ARBA00023002"/>
    </source>
</evidence>
<dbReference type="RefSeq" id="WP_036348712.1">
    <property type="nucleotide sequence ID" value="NZ_JALN02000002.1"/>
</dbReference>
<dbReference type="PANTHER" id="PTHR41517:SF1">
    <property type="entry name" value="CUPIN"/>
    <property type="match status" value="1"/>
</dbReference>
<proteinExistence type="predicted"/>
<dbReference type="Gene3D" id="2.60.120.10">
    <property type="entry name" value="Jelly Rolls"/>
    <property type="match status" value="1"/>
</dbReference>
<dbReference type="InterPro" id="IPR047183">
    <property type="entry name" value="GDO-like"/>
</dbReference>
<evidence type="ECO:0000313" key="4">
    <source>
        <dbReference type="EMBL" id="KDE97308.1"/>
    </source>
</evidence>
<dbReference type="PANTHER" id="PTHR41517">
    <property type="entry name" value="1,2-DIOXYGENASE PROTEIN-RELATED"/>
    <property type="match status" value="1"/>
</dbReference>
<protein>
    <submittedName>
        <fullName evidence="4">Cupin</fullName>
    </submittedName>
</protein>
<dbReference type="InterPro" id="IPR013096">
    <property type="entry name" value="Cupin_2"/>
</dbReference>
<keyword evidence="1" id="KW-0223">Dioxygenase</keyword>
<dbReference type="SUPFAM" id="SSF51182">
    <property type="entry name" value="RmlC-like cupins"/>
    <property type="match status" value="1"/>
</dbReference>
<dbReference type="InterPro" id="IPR014710">
    <property type="entry name" value="RmlC-like_jellyroll"/>
</dbReference>
<accession>A0A064CF22</accession>
<dbReference type="InterPro" id="IPR011051">
    <property type="entry name" value="RmlC_Cupin_sf"/>
</dbReference>
<dbReference type="Proteomes" id="UP000022835">
    <property type="component" value="Unassembled WGS sequence"/>
</dbReference>
<evidence type="ECO:0000313" key="5">
    <source>
        <dbReference type="Proteomes" id="UP000022835"/>
    </source>
</evidence>